<feature type="transmembrane region" description="Helical" evidence="1">
    <location>
        <begin position="368"/>
        <end position="391"/>
    </location>
</feature>
<keyword evidence="3" id="KW-1185">Reference proteome</keyword>
<sequence>MSQNTASNGGLSGPFIRRPIATLMLMIGVVLVGIVAYRSLPVAALPSVDLPTIQVTAQLPGADPETMASSVATPLERQFGEIPGLSQMTSASALGFTQVTLQFDPSRTVDSAAGDVQAAINAAGGDLPKTMPTPPTYRKTNPADTPILILALTSDTLPLTTVDDYAESILAQKLSQVPGVGLVSIGGQQQPAMRVEVNPQQLAAQGLTLENIRTALSSITVDDPKGTLEGKQQAYALQTNDQLTTLASYNQAIIGYKNGAPIRVSDIGHAEIGPANDQLAAWYGRDRGIILAVQRLPGANVIQTVDSIRRELPQLEASLPPAIKISVVSDRTTTIRASVADVQFTLVLTIGLVVMTILLFLRNFWATIIPGIAVPISIVGTFAVMAVFGYSLDNLSLMALSVAVGFVVDDAIVMVENIVHHLEQGKTPLQAALDGAGQIGFTILSISVSLVAVFIPLLLMGGVIGKLFQEFAVTVAVAIAVSALVSLTLTPMLCSRLLKAQAEGPARHGRLYRLLEAGFDRLAGAYEAALTHVLRHQRLTLMVMIATVALTGYLFVTIPKGFFPQQDTGLIAGVTEAAQDVSTGALAEKQQQVVDVLLRDPAVGSVASYIGPGGTNPSPNQGRMYISLKPQGQRGPNATADQVIARLDKALQPVTGIRLYMQAAQDITIGGRVAKTQYQYTLTDVNAQELASWAPKVVAAVAQLPSVADVTSDQESAGLQFTIQIDRDAASRLGIAPQDVDNALYDAFGQRVVTKVFTSLNQYYVILEVDPAFRRGPDALQSVYLRSSAGQPVPLSEIAHQAPATAPLVVNHQSQFPSVTVSFNLAPHSSIGTAATDVERAVAALHLPASVQGAFQGTAHAYETALAGQPALIAAALVAVYLILGMLYESAVHPVTILSTLPSAGVGALLALKAAGMPLDVIGIIGIVLLIGIVKKNGIMMVDFALAAERAGKSPVEAVREACLSRFRPILMTTMCAILGGIPLMVGTGTGSEIRQPLGYAIVGGLAVSQILTLFTTPIVYLYLGRLGHLVQRVRTAVKAMRFHSPAA</sequence>
<proteinExistence type="predicted"/>
<dbReference type="SUPFAM" id="SSF82693">
    <property type="entry name" value="Multidrug efflux transporter AcrB pore domain, PN1, PN2, PC1 and PC2 subdomains"/>
    <property type="match status" value="3"/>
</dbReference>
<gene>
    <name evidence="2" type="ORF">E9232_003283</name>
</gene>
<organism evidence="2 3">
    <name type="scientific">Inquilinus ginsengisoli</name>
    <dbReference type="NCBI Taxonomy" id="363840"/>
    <lineage>
        <taxon>Bacteria</taxon>
        <taxon>Pseudomonadati</taxon>
        <taxon>Pseudomonadota</taxon>
        <taxon>Alphaproteobacteria</taxon>
        <taxon>Rhodospirillales</taxon>
        <taxon>Rhodospirillaceae</taxon>
        <taxon>Inquilinus</taxon>
    </lineage>
</organism>
<feature type="transmembrane region" description="Helical" evidence="1">
    <location>
        <begin position="439"/>
        <end position="459"/>
    </location>
</feature>
<dbReference type="PANTHER" id="PTHR32063">
    <property type="match status" value="1"/>
</dbReference>
<reference evidence="2 3" key="1">
    <citation type="submission" date="2023-07" db="EMBL/GenBank/DDBJ databases">
        <title>Sorghum-associated microbial communities from plants grown in Nebraska, USA.</title>
        <authorList>
            <person name="Schachtman D."/>
        </authorList>
    </citation>
    <scope>NUCLEOTIDE SEQUENCE [LARGE SCALE GENOMIC DNA]</scope>
    <source>
        <strain evidence="2 3">584</strain>
    </source>
</reference>
<keyword evidence="1" id="KW-0472">Membrane</keyword>
<dbReference type="Proteomes" id="UP001262410">
    <property type="component" value="Unassembled WGS sequence"/>
</dbReference>
<dbReference type="PANTHER" id="PTHR32063:SF21">
    <property type="entry name" value="MULTIDRUG RESISTANCE PROTEIN MDTB"/>
    <property type="match status" value="1"/>
</dbReference>
<feature type="transmembrane region" description="Helical" evidence="1">
    <location>
        <begin position="871"/>
        <end position="888"/>
    </location>
</feature>
<protein>
    <submittedName>
        <fullName evidence="2">HAE1 family hydrophobic/amphiphilic exporter-1</fullName>
    </submittedName>
</protein>
<dbReference type="Gene3D" id="3.30.70.1430">
    <property type="entry name" value="Multidrug efflux transporter AcrB pore domain"/>
    <property type="match status" value="2"/>
</dbReference>
<dbReference type="Gene3D" id="3.30.70.1320">
    <property type="entry name" value="Multidrug efflux transporter AcrB pore domain like"/>
    <property type="match status" value="1"/>
</dbReference>
<dbReference type="InterPro" id="IPR001036">
    <property type="entry name" value="Acrflvin-R"/>
</dbReference>
<comment type="caution">
    <text evidence="2">The sequence shown here is derived from an EMBL/GenBank/DDBJ whole genome shotgun (WGS) entry which is preliminary data.</text>
</comment>
<dbReference type="SUPFAM" id="SSF82866">
    <property type="entry name" value="Multidrug efflux transporter AcrB transmembrane domain"/>
    <property type="match status" value="2"/>
</dbReference>
<name>A0ABU1JR20_9PROT</name>
<accession>A0ABU1JR20</accession>
<feature type="transmembrane region" description="Helical" evidence="1">
    <location>
        <begin position="921"/>
        <end position="946"/>
    </location>
</feature>
<feature type="transmembrane region" description="Helical" evidence="1">
    <location>
        <begin position="20"/>
        <end position="40"/>
    </location>
</feature>
<dbReference type="Pfam" id="PF00873">
    <property type="entry name" value="ACR_tran"/>
    <property type="match status" value="1"/>
</dbReference>
<dbReference type="PRINTS" id="PR00702">
    <property type="entry name" value="ACRIFLAVINRP"/>
</dbReference>
<dbReference type="InterPro" id="IPR027463">
    <property type="entry name" value="AcrB_DN_DC_subdom"/>
</dbReference>
<keyword evidence="1" id="KW-0812">Transmembrane</keyword>
<evidence type="ECO:0000313" key="2">
    <source>
        <dbReference type="EMBL" id="MDR6290757.1"/>
    </source>
</evidence>
<feature type="transmembrane region" description="Helical" evidence="1">
    <location>
        <begin position="539"/>
        <end position="556"/>
    </location>
</feature>
<dbReference type="Gene3D" id="1.20.1640.10">
    <property type="entry name" value="Multidrug efflux transporter AcrB transmembrane domain"/>
    <property type="match status" value="2"/>
</dbReference>
<dbReference type="Gene3D" id="3.30.70.1440">
    <property type="entry name" value="Multidrug efflux transporter AcrB pore domain"/>
    <property type="match status" value="1"/>
</dbReference>
<dbReference type="SUPFAM" id="SSF82714">
    <property type="entry name" value="Multidrug efflux transporter AcrB TolC docking domain, DN and DC subdomains"/>
    <property type="match status" value="2"/>
</dbReference>
<feature type="transmembrane region" description="Helical" evidence="1">
    <location>
        <begin position="967"/>
        <end position="986"/>
    </location>
</feature>
<evidence type="ECO:0000313" key="3">
    <source>
        <dbReference type="Proteomes" id="UP001262410"/>
    </source>
</evidence>
<evidence type="ECO:0000256" key="1">
    <source>
        <dbReference type="SAM" id="Phobius"/>
    </source>
</evidence>
<dbReference type="RefSeq" id="WP_309795425.1">
    <property type="nucleotide sequence ID" value="NZ_JAVDPW010000005.1"/>
</dbReference>
<keyword evidence="1" id="KW-1133">Transmembrane helix</keyword>
<feature type="transmembrane region" description="Helical" evidence="1">
    <location>
        <begin position="342"/>
        <end position="361"/>
    </location>
</feature>
<feature type="transmembrane region" description="Helical" evidence="1">
    <location>
        <begin position="998"/>
        <end position="1024"/>
    </location>
</feature>
<dbReference type="EMBL" id="JAVDPW010000005">
    <property type="protein sequence ID" value="MDR6290757.1"/>
    <property type="molecule type" value="Genomic_DNA"/>
</dbReference>
<feature type="transmembrane region" description="Helical" evidence="1">
    <location>
        <begin position="471"/>
        <end position="489"/>
    </location>
</feature>
<dbReference type="Gene3D" id="3.30.2090.10">
    <property type="entry name" value="Multidrug efflux transporter AcrB TolC docking domain, DN and DC subdomains"/>
    <property type="match status" value="2"/>
</dbReference>